<dbReference type="InterPro" id="IPR025878">
    <property type="entry name" value="Acyl-CoA_dh-like_C_dom"/>
</dbReference>
<dbReference type="EC" id="1.3.8.1" evidence="2"/>
<evidence type="ECO:0000259" key="1">
    <source>
        <dbReference type="Pfam" id="PF12806"/>
    </source>
</evidence>
<proteinExistence type="predicted"/>
<comment type="caution">
    <text evidence="2">The sequence shown here is derived from an EMBL/GenBank/DDBJ whole genome shotgun (WGS) entry which is preliminary data.</text>
</comment>
<dbReference type="GO" id="GO:0016937">
    <property type="term" value="F:short-chain fatty acyl-CoA dehydrogenase activity"/>
    <property type="evidence" value="ECO:0007669"/>
    <property type="project" value="UniProtKB-EC"/>
</dbReference>
<dbReference type="Pfam" id="PF12806">
    <property type="entry name" value="Acyl-CoA_dh_C"/>
    <property type="match status" value="1"/>
</dbReference>
<dbReference type="EMBL" id="VSSQ01088296">
    <property type="protein sequence ID" value="MPN34981.1"/>
    <property type="molecule type" value="Genomic_DNA"/>
</dbReference>
<dbReference type="AlphaFoldDB" id="A0A645H7I9"/>
<name>A0A645H7I9_9ZZZZ</name>
<feature type="domain" description="Acetyl-CoA dehydrogenase-like C-terminal" evidence="1">
    <location>
        <begin position="3"/>
        <end position="94"/>
    </location>
</feature>
<gene>
    <name evidence="2" type="ORF">SDC9_182475</name>
</gene>
<protein>
    <submittedName>
        <fullName evidence="2">Butyryl-CoA dehydrogenase</fullName>
        <ecNumber evidence="2">1.3.8.1</ecNumber>
    </submittedName>
</protein>
<accession>A0A645H7I9</accession>
<evidence type="ECO:0000313" key="2">
    <source>
        <dbReference type="EMBL" id="MPN34981.1"/>
    </source>
</evidence>
<reference evidence="2" key="1">
    <citation type="submission" date="2019-08" db="EMBL/GenBank/DDBJ databases">
        <authorList>
            <person name="Kucharzyk K."/>
            <person name="Murdoch R.W."/>
            <person name="Higgins S."/>
            <person name="Loffler F."/>
        </authorList>
    </citation>
    <scope>NUCLEOTIDE SEQUENCE</scope>
</reference>
<sequence length="102" mass="11637">MSTMGKYMADGKPGMMPTYSRRILTATAQLYGGMCLLDQALIAQKKIEELGKEHYDYNFYNGKLLSARYYLRNVVPNVWSVMEIIQNGDTSVMESIADTFDY</sequence>
<organism evidence="2">
    <name type="scientific">bioreactor metagenome</name>
    <dbReference type="NCBI Taxonomy" id="1076179"/>
    <lineage>
        <taxon>unclassified sequences</taxon>
        <taxon>metagenomes</taxon>
        <taxon>ecological metagenomes</taxon>
    </lineage>
</organism>
<keyword evidence="2" id="KW-0560">Oxidoreductase</keyword>